<dbReference type="SUPFAM" id="SSF55681">
    <property type="entry name" value="Class II aaRS and biotin synthetases"/>
    <property type="match status" value="1"/>
</dbReference>
<proteinExistence type="predicted"/>
<accession>A0ABT8JT29</accession>
<reference evidence="2" key="1">
    <citation type="submission" date="2023-03" db="EMBL/GenBank/DDBJ databases">
        <title>MT1 and MT2 Draft Genomes of Novel Species.</title>
        <authorList>
            <person name="Venkateswaran K."/>
        </authorList>
    </citation>
    <scope>NUCLEOTIDE SEQUENCE</scope>
    <source>
        <strain evidence="2">F6_3S_P_2</strain>
    </source>
</reference>
<keyword evidence="3" id="KW-1185">Reference proteome</keyword>
<dbReference type="CDD" id="cd16443">
    <property type="entry name" value="LplA"/>
    <property type="match status" value="1"/>
</dbReference>
<evidence type="ECO:0000259" key="1">
    <source>
        <dbReference type="PROSITE" id="PS51733"/>
    </source>
</evidence>
<comment type="caution">
    <text evidence="2">The sequence shown here is derived from an EMBL/GenBank/DDBJ whole genome shotgun (WGS) entry which is preliminary data.</text>
</comment>
<evidence type="ECO:0000313" key="2">
    <source>
        <dbReference type="EMBL" id="MDN4608313.1"/>
    </source>
</evidence>
<keyword evidence="2" id="KW-0436">Ligase</keyword>
<name>A0ABT8JT29_9BACL</name>
<dbReference type="GO" id="GO:0016874">
    <property type="term" value="F:ligase activity"/>
    <property type="evidence" value="ECO:0007669"/>
    <property type="project" value="UniProtKB-KW"/>
</dbReference>
<dbReference type="Gene3D" id="3.30.930.10">
    <property type="entry name" value="Bira Bifunctional Protein, Domain 2"/>
    <property type="match status" value="1"/>
</dbReference>
<dbReference type="PANTHER" id="PTHR43679">
    <property type="entry name" value="OCTANOYLTRANSFERASE LIPM-RELATED"/>
    <property type="match status" value="1"/>
</dbReference>
<gene>
    <name evidence="2" type="ORF">P5G49_12620</name>
</gene>
<dbReference type="InterPro" id="IPR050664">
    <property type="entry name" value="Octanoyltrans_LipM/LipL"/>
</dbReference>
<organism evidence="2 3">
    <name type="scientific">Sporosarcina highlanderae</name>
    <dbReference type="NCBI Taxonomy" id="3035916"/>
    <lineage>
        <taxon>Bacteria</taxon>
        <taxon>Bacillati</taxon>
        <taxon>Bacillota</taxon>
        <taxon>Bacilli</taxon>
        <taxon>Bacillales</taxon>
        <taxon>Caryophanaceae</taxon>
        <taxon>Sporosarcina</taxon>
    </lineage>
</organism>
<dbReference type="InterPro" id="IPR045864">
    <property type="entry name" value="aa-tRNA-synth_II/BPL/LPL"/>
</dbReference>
<protein>
    <submittedName>
        <fullName evidence="2">Lipoate--protein ligase family protein</fullName>
    </submittedName>
</protein>
<dbReference type="InterPro" id="IPR004143">
    <property type="entry name" value="BPL_LPL_catalytic"/>
</dbReference>
<dbReference type="EMBL" id="JAROCC010000010">
    <property type="protein sequence ID" value="MDN4608313.1"/>
    <property type="molecule type" value="Genomic_DNA"/>
</dbReference>
<dbReference type="Proteomes" id="UP001175097">
    <property type="component" value="Unassembled WGS sequence"/>
</dbReference>
<dbReference type="PANTHER" id="PTHR43679:SF2">
    <property type="entry name" value="OCTANOYL-[GCVH]:PROTEIN N-OCTANOYLTRANSFERASE"/>
    <property type="match status" value="1"/>
</dbReference>
<dbReference type="Pfam" id="PF21948">
    <property type="entry name" value="LplA-B_cat"/>
    <property type="match status" value="1"/>
</dbReference>
<dbReference type="PROSITE" id="PS51733">
    <property type="entry name" value="BPL_LPL_CATALYTIC"/>
    <property type="match status" value="1"/>
</dbReference>
<evidence type="ECO:0000313" key="3">
    <source>
        <dbReference type="Proteomes" id="UP001175097"/>
    </source>
</evidence>
<feature type="domain" description="BPL/LPL catalytic" evidence="1">
    <location>
        <begin position="14"/>
        <end position="225"/>
    </location>
</feature>
<sequence length="257" mass="29433">MALDEMLLVWHSQGKIPPTIRFYGWSSPSLTVGRFQPVDGVIDFNALEKHHCQFVRRMTGGSAVLHDNELTYSIIVAEDHPKIPESIVEAYYILSHGLLEGYKQLGIHADYAIPQEKQNKKNQTAVCFEKTAYYEMIVDGKKISGNAQTRKKGVLLQHGSIPMSIDEDMLFDLFMYPSIEQRQLKQNAFKEKVITIDQIKNRKHSYDELKQAFISGFQSGLGITLKPLNLTEEQWEEVRQLASSKYEQEIHSVQTID</sequence>